<dbReference type="AlphaFoldDB" id="A0A0R3RHZ3"/>
<dbReference type="WBParaSite" id="EEL_0000109801-mRNA-1">
    <property type="protein sequence ID" value="EEL_0000109801-mRNA-1"/>
    <property type="gene ID" value="EEL_0000109801"/>
</dbReference>
<feature type="domain" description="Pop1 N-terminal" evidence="1">
    <location>
        <begin position="108"/>
        <end position="164"/>
    </location>
</feature>
<organism evidence="2 3">
    <name type="scientific">Elaeophora elaphi</name>
    <dbReference type="NCBI Taxonomy" id="1147741"/>
    <lineage>
        <taxon>Eukaryota</taxon>
        <taxon>Metazoa</taxon>
        <taxon>Ecdysozoa</taxon>
        <taxon>Nematoda</taxon>
        <taxon>Chromadorea</taxon>
        <taxon>Rhabditida</taxon>
        <taxon>Spirurina</taxon>
        <taxon>Spiruromorpha</taxon>
        <taxon>Filarioidea</taxon>
        <taxon>Onchocercidae</taxon>
        <taxon>Elaeophora</taxon>
    </lineage>
</organism>
<keyword evidence="2" id="KW-1185">Reference proteome</keyword>
<dbReference type="Pfam" id="PF06978">
    <property type="entry name" value="POP1_N"/>
    <property type="match status" value="2"/>
</dbReference>
<protein>
    <submittedName>
        <fullName evidence="3">Ribonucleases P/MRP protein subunit POP1</fullName>
    </submittedName>
</protein>
<dbReference type="GO" id="GO:0005655">
    <property type="term" value="C:nucleolar ribonuclease P complex"/>
    <property type="evidence" value="ECO:0007669"/>
    <property type="project" value="InterPro"/>
</dbReference>
<dbReference type="GO" id="GO:0001682">
    <property type="term" value="P:tRNA 5'-leader removal"/>
    <property type="evidence" value="ECO:0007669"/>
    <property type="project" value="InterPro"/>
</dbReference>
<evidence type="ECO:0000313" key="3">
    <source>
        <dbReference type="WBParaSite" id="EEL_0000109801-mRNA-1"/>
    </source>
</evidence>
<dbReference type="PANTHER" id="PTHR22731:SF3">
    <property type="entry name" value="RIBONUCLEASES P_MRP PROTEIN SUBUNIT POP1"/>
    <property type="match status" value="1"/>
</dbReference>
<accession>A0A0R3RHZ3</accession>
<dbReference type="InterPro" id="IPR009723">
    <property type="entry name" value="Pop1_N"/>
</dbReference>
<dbReference type="InterPro" id="IPR039182">
    <property type="entry name" value="Pop1"/>
</dbReference>
<evidence type="ECO:0000259" key="1">
    <source>
        <dbReference type="Pfam" id="PF06978"/>
    </source>
</evidence>
<sequence>MEESEDDGRCIRPRGVNVVDFVKERVRQIAELIQAVDNRVLVSGEVTKGPRTAVQRLPRHMRRRAMSYNIKRFPRVQRRFAVSAVSASKHRQKPPSRFWRRRPRNLLLNYIRRQRKHVWLETHIWHAKRFRMIQKWGYNLPFCSYLRAFRPSHRDAMRHCVVRDIIGTSQTAIIDLLRSICAPEVGPTFAFKTALDGRYEMLVMLYEPDKYPHGFIAPARFLWGNHKTDEKYTLAVWTHPSSSKNVLSKFIDLLKLRKQDQAIDPLGINKIPRNIDEWRLRNLEMKMDVYINDEGLK</sequence>
<name>A0A0R3RHZ3_9BILA</name>
<dbReference type="PANTHER" id="PTHR22731">
    <property type="entry name" value="RIBONUCLEASES P/MRP PROTEIN SUBUNIT POP1"/>
    <property type="match status" value="1"/>
</dbReference>
<dbReference type="STRING" id="1147741.A0A0R3RHZ3"/>
<proteinExistence type="predicted"/>
<dbReference type="Proteomes" id="UP000050640">
    <property type="component" value="Unplaced"/>
</dbReference>
<dbReference type="GO" id="GO:0000172">
    <property type="term" value="C:ribonuclease MRP complex"/>
    <property type="evidence" value="ECO:0007669"/>
    <property type="project" value="InterPro"/>
</dbReference>
<evidence type="ECO:0000313" key="2">
    <source>
        <dbReference type="Proteomes" id="UP000050640"/>
    </source>
</evidence>
<reference evidence="3" key="1">
    <citation type="submission" date="2017-02" db="UniProtKB">
        <authorList>
            <consortium name="WormBaseParasite"/>
        </authorList>
    </citation>
    <scope>IDENTIFICATION</scope>
</reference>
<feature type="domain" description="Pop1 N-terminal" evidence="1">
    <location>
        <begin position="51"/>
        <end position="89"/>
    </location>
</feature>